<dbReference type="Gene3D" id="1.20.1560.10">
    <property type="entry name" value="ABC transporter type 1, transmembrane domain"/>
    <property type="match status" value="2"/>
</dbReference>
<dbReference type="WBParaSite" id="PSAMB.scaffold578size46654.g7096.t1">
    <property type="protein sequence ID" value="PSAMB.scaffold578size46654.g7096.t1"/>
    <property type="gene ID" value="PSAMB.scaffold578size46654.g7096"/>
</dbReference>
<evidence type="ECO:0000256" key="7">
    <source>
        <dbReference type="ARBA" id="ARBA00022741"/>
    </source>
</evidence>
<feature type="transmembrane region" description="Helical" evidence="14">
    <location>
        <begin position="1089"/>
        <end position="1107"/>
    </location>
</feature>
<protein>
    <recommendedName>
        <fullName evidence="11">ABC-type glutathione-S-conjugate transporter</fullName>
        <ecNumber evidence="11">7.6.2.3</ecNumber>
    </recommendedName>
</protein>
<dbReference type="CDD" id="cd03250">
    <property type="entry name" value="ABCC_MRP_domain1"/>
    <property type="match status" value="1"/>
</dbReference>
<comment type="similarity">
    <text evidence="2">Belongs to the ABC transporter superfamily. ABCC family. Conjugate transporter (TC 3.A.1.208) subfamily.</text>
</comment>
<feature type="transmembrane region" description="Helical" evidence="14">
    <location>
        <begin position="444"/>
        <end position="463"/>
    </location>
</feature>
<dbReference type="GO" id="GO:0005774">
    <property type="term" value="C:vacuolar membrane"/>
    <property type="evidence" value="ECO:0007669"/>
    <property type="project" value="UniProtKB-SubCell"/>
</dbReference>
<dbReference type="FunFam" id="1.20.1560.10:FF:000020">
    <property type="entry name" value="ABC metal ion transporter"/>
    <property type="match status" value="1"/>
</dbReference>
<feature type="transmembrane region" description="Helical" evidence="14">
    <location>
        <begin position="1015"/>
        <end position="1039"/>
    </location>
</feature>
<feature type="domain" description="ABC transmembrane type-1" evidence="16">
    <location>
        <begin position="981"/>
        <end position="1257"/>
    </location>
</feature>
<feature type="transmembrane region" description="Helical" evidence="14">
    <location>
        <begin position="972"/>
        <end position="995"/>
    </location>
</feature>
<dbReference type="GO" id="GO:0016887">
    <property type="term" value="F:ATP hydrolysis activity"/>
    <property type="evidence" value="ECO:0007669"/>
    <property type="project" value="InterPro"/>
</dbReference>
<evidence type="ECO:0000259" key="16">
    <source>
        <dbReference type="PROSITE" id="PS50929"/>
    </source>
</evidence>
<dbReference type="FunFam" id="3.40.50.300:FF:000074">
    <property type="entry name" value="Multidrug resistance-associated protein 5 isoform 1"/>
    <property type="match status" value="1"/>
</dbReference>
<feature type="transmembrane region" description="Helical" evidence="14">
    <location>
        <begin position="530"/>
        <end position="550"/>
    </location>
</feature>
<dbReference type="PROSITE" id="PS50893">
    <property type="entry name" value="ABC_TRANSPORTER_2"/>
    <property type="match status" value="2"/>
</dbReference>
<evidence type="ECO:0000256" key="5">
    <source>
        <dbReference type="ARBA" id="ARBA00022692"/>
    </source>
</evidence>
<dbReference type="PROSITE" id="PS50929">
    <property type="entry name" value="ABC_TM1F"/>
    <property type="match status" value="2"/>
</dbReference>
<evidence type="ECO:0000256" key="12">
    <source>
        <dbReference type="ARBA" id="ARBA00047523"/>
    </source>
</evidence>
<evidence type="ECO:0000256" key="10">
    <source>
        <dbReference type="ARBA" id="ARBA00023136"/>
    </source>
</evidence>
<evidence type="ECO:0000259" key="15">
    <source>
        <dbReference type="PROSITE" id="PS50893"/>
    </source>
</evidence>
<dbReference type="Proteomes" id="UP000887566">
    <property type="component" value="Unplaced"/>
</dbReference>
<feature type="domain" description="ABC transporter" evidence="15">
    <location>
        <begin position="619"/>
        <end position="850"/>
    </location>
</feature>
<sequence>MEKIGNFCDTPFWNYTDSSNASFPIMTPCFQHTICPSIPLSFVLLFTPFLIAYCSRHHDPSLKWTKRLVYKLFLTCVAVFLSLAQLYLVVDGWLPNVLSYYISGVFTFITVIDVLLLLLLCVSKGVVTSGVLHITWILVVVSDIPQLLWWIEQFKIQSDLSSVPCGPVRFAFFITHFLTGLQLVFIHCFADVHHTTGYENLTDSDKTMPELKRSFLNRITYWWVSVIIKKGYFNPLTMGDFWKLNARDRCQALHGAWRKHWEPAYQEYERKRTAFQSRNQSGNKKAPKMPSVFLILLRIGWRTMTTAFALDLPYLFLEFCKPYLLKLLIDFVDHPEQALWKGISIALLMFLTTSVNSLINNYYYQEQTRGAINIKSILFPAVFSKTLKLSNAARKDKTAGEIVSLVAVDIDQIQDFFFDSVVLFTAPAKMIISMIMIYQLLGTATFFGVAIMALLVPINVVMVKRQKKLQVKQMEYKDERLKLMNEILNGMKVLKLYAWEPSMEKLVEDIREKEMHEHKHQIYTNIVQDASYYCTPFFASIAAFAAYTMVGSGDHLLTPSKAFVSLTLFNMMRWPLAAMPHVVLCAVRANVSLKRIAEFLTSEELDPNAVEQSKNENAVELQQCTMSWSPATTIPEEPNTSVLKDVSLAVRRGELVAVVGKVGTGKSSLLSAIMGEMYKMKGRVLVNGSICYVPQQAWIQNMTLRENILFGSPFNQQRYDQVVEGCALLPDFAVLQGGDMTEIGEKGINLSGGQRARVSMARAVYQNNDIYLLDDPISAVDSHVARHLFAKVIGQSGILANKTRILVTHSLTHLKHVDRIIVMTDGRISEVGTYDQLTKDGGAFADVLREYLAEMIDRQKTERRSSVLSISDLDDIEEDDTLNAILSDLTANSLGTLSYSPPISRQTSRQPRTHNLSVCSDGGSARGIPKDRLPPPEVNAAGTLIEEEEVETGSVDLAVYGMYARAAGLATVTAYLLSIIVGGGGFEVASSFWLADWSTDSLLLHNTTHSTKERLAVYGALGMSQALFVGISTFFVAIGSYTASKRMHRALVHNLMRCPMAFFDTTPLGRIINRISKDMDKADDRLPHGLSYCIAVSNDVLVSLIIIGVSTPVMIVGIIPIIIIFVLIYRYYVRVSRQMRRLYSTSFSFVCSHLQDSVAGVSSIRAFKAQDRFCDRMERLTDTNVGIYYHNSVCNRWMQVRTDFVSNTLVLITALAAVYFGRYSTISAGILGLIVSYSLNITGYFGELCRNWREVETNIVSIERIKEYSSKPPEAAWESSIDKKPLANWPTRGSIKFNRYSLRYRSDTDLVLKQVSVEINGGEKVGIVGRTGAGKSSLTLALFRIVESAEGSIEIDGVDIASIGLHDLRNSLTIIPQDPVLFSGSLRMNLDPFGNYSDSELWTALERAHLKPFALESADKLNQIISEGGGNLSVGQRQLLCLARALLRKTRVLVLDEATAAVDVQTDANIQATIREEFADCTILTIAHRLNTIMDYDRVIVLDAGKVAEFDTPGTLLYDYDSAFHAMAVDAGLTS</sequence>
<evidence type="ECO:0000313" key="18">
    <source>
        <dbReference type="WBParaSite" id="PSAMB.scaffold578size46654.g7096.t1"/>
    </source>
</evidence>
<dbReference type="InterPro" id="IPR003593">
    <property type="entry name" value="AAA+_ATPase"/>
</dbReference>
<keyword evidence="9 14" id="KW-1133">Transmembrane helix</keyword>
<keyword evidence="10 14" id="KW-0472">Membrane</keyword>
<dbReference type="GO" id="GO:0015431">
    <property type="term" value="F:ABC-type glutathione S-conjugate transporter activity"/>
    <property type="evidence" value="ECO:0007669"/>
    <property type="project" value="UniProtKB-EC"/>
</dbReference>
<dbReference type="Pfam" id="PF00664">
    <property type="entry name" value="ABC_membrane"/>
    <property type="match status" value="2"/>
</dbReference>
<dbReference type="EC" id="7.6.2.3" evidence="11"/>
<reference evidence="18" key="1">
    <citation type="submission" date="2022-11" db="UniProtKB">
        <authorList>
            <consortium name="WormBaseParasite"/>
        </authorList>
    </citation>
    <scope>IDENTIFICATION</scope>
</reference>
<evidence type="ECO:0000256" key="8">
    <source>
        <dbReference type="ARBA" id="ARBA00022840"/>
    </source>
</evidence>
<feature type="transmembrane region" description="Helical" evidence="14">
    <location>
        <begin position="1113"/>
        <end position="1132"/>
    </location>
</feature>
<dbReference type="PROSITE" id="PS00211">
    <property type="entry name" value="ABC_TRANSPORTER_1"/>
    <property type="match status" value="2"/>
</dbReference>
<dbReference type="SUPFAM" id="SSF90123">
    <property type="entry name" value="ABC transporter transmembrane region"/>
    <property type="match status" value="2"/>
</dbReference>
<evidence type="ECO:0000256" key="6">
    <source>
        <dbReference type="ARBA" id="ARBA00022737"/>
    </source>
</evidence>
<dbReference type="InterPro" id="IPR017871">
    <property type="entry name" value="ABC_transporter-like_CS"/>
</dbReference>
<feature type="compositionally biased region" description="Polar residues" evidence="13">
    <location>
        <begin position="901"/>
        <end position="918"/>
    </location>
</feature>
<feature type="region of interest" description="Disordered" evidence="13">
    <location>
        <begin position="901"/>
        <end position="933"/>
    </location>
</feature>
<dbReference type="SMART" id="SM00382">
    <property type="entry name" value="AAA"/>
    <property type="match status" value="2"/>
</dbReference>
<comment type="subcellular location">
    <subcellularLocation>
        <location evidence="1">Vacuole membrane</location>
        <topology evidence="1">Multi-pass membrane protein</topology>
    </subcellularLocation>
</comment>
<dbReference type="InterPro" id="IPR036640">
    <property type="entry name" value="ABC1_TM_sf"/>
</dbReference>
<feature type="domain" description="ABC transmembrane type-1" evidence="16">
    <location>
        <begin position="322"/>
        <end position="583"/>
    </location>
</feature>
<evidence type="ECO:0000256" key="9">
    <source>
        <dbReference type="ARBA" id="ARBA00022989"/>
    </source>
</evidence>
<feature type="domain" description="ABC transporter" evidence="15">
    <location>
        <begin position="1295"/>
        <end position="1529"/>
    </location>
</feature>
<keyword evidence="7" id="KW-0547">Nucleotide-binding</keyword>
<dbReference type="SUPFAM" id="SSF52540">
    <property type="entry name" value="P-loop containing nucleoside triphosphate hydrolases"/>
    <property type="match status" value="2"/>
</dbReference>
<evidence type="ECO:0000256" key="2">
    <source>
        <dbReference type="ARBA" id="ARBA00009726"/>
    </source>
</evidence>
<feature type="transmembrane region" description="Helical" evidence="14">
    <location>
        <begin position="292"/>
        <end position="317"/>
    </location>
</feature>
<accession>A0A914X2S6</accession>
<feature type="transmembrane region" description="Helical" evidence="14">
    <location>
        <begin position="562"/>
        <end position="587"/>
    </location>
</feature>
<evidence type="ECO:0000256" key="4">
    <source>
        <dbReference type="ARBA" id="ARBA00022554"/>
    </source>
</evidence>
<comment type="catalytic activity">
    <reaction evidence="12">
        <text>leukotriene C4(in) + ATP + H2O = leukotriene C4(out) + ADP + phosphate + H(+)</text>
        <dbReference type="Rhea" id="RHEA:38963"/>
        <dbReference type="ChEBI" id="CHEBI:15377"/>
        <dbReference type="ChEBI" id="CHEBI:15378"/>
        <dbReference type="ChEBI" id="CHEBI:30616"/>
        <dbReference type="ChEBI" id="CHEBI:43474"/>
        <dbReference type="ChEBI" id="CHEBI:57973"/>
        <dbReference type="ChEBI" id="CHEBI:456216"/>
    </reaction>
    <physiologicalReaction direction="left-to-right" evidence="12">
        <dbReference type="Rhea" id="RHEA:38964"/>
    </physiologicalReaction>
</comment>
<feature type="transmembrane region" description="Helical" evidence="14">
    <location>
        <begin position="38"/>
        <end position="56"/>
    </location>
</feature>
<proteinExistence type="inferred from homology"/>
<dbReference type="CDD" id="cd03244">
    <property type="entry name" value="ABCC_MRP_domain2"/>
    <property type="match status" value="1"/>
</dbReference>
<dbReference type="FunFam" id="3.40.50.300:FF:000997">
    <property type="entry name" value="Multidrug resistance-associated protein 1"/>
    <property type="match status" value="1"/>
</dbReference>
<dbReference type="CDD" id="cd18603">
    <property type="entry name" value="ABC_6TM_MRP1_2_3_6_D2_like"/>
    <property type="match status" value="1"/>
</dbReference>
<dbReference type="Pfam" id="PF00005">
    <property type="entry name" value="ABC_tran"/>
    <property type="match status" value="2"/>
</dbReference>
<dbReference type="PANTHER" id="PTHR24223:SF415">
    <property type="entry name" value="FI20190P1"/>
    <property type="match status" value="1"/>
</dbReference>
<dbReference type="InterPro" id="IPR050173">
    <property type="entry name" value="ABC_transporter_C-like"/>
</dbReference>
<evidence type="ECO:0000256" key="3">
    <source>
        <dbReference type="ARBA" id="ARBA00022448"/>
    </source>
</evidence>
<dbReference type="Gene3D" id="3.40.50.300">
    <property type="entry name" value="P-loop containing nucleotide triphosphate hydrolases"/>
    <property type="match status" value="2"/>
</dbReference>
<feature type="transmembrane region" description="Helical" evidence="14">
    <location>
        <begin position="100"/>
        <end position="122"/>
    </location>
</feature>
<feature type="transmembrane region" description="Helical" evidence="14">
    <location>
        <begin position="1204"/>
        <end position="1220"/>
    </location>
</feature>
<dbReference type="InterPro" id="IPR003439">
    <property type="entry name" value="ABC_transporter-like_ATP-bd"/>
</dbReference>
<dbReference type="FunFam" id="1.20.1560.10:FF:000001">
    <property type="entry name" value="ATP-binding cassette subfamily C member 1"/>
    <property type="match status" value="1"/>
</dbReference>
<organism evidence="17 18">
    <name type="scientific">Plectus sambesii</name>
    <dbReference type="NCBI Taxonomy" id="2011161"/>
    <lineage>
        <taxon>Eukaryota</taxon>
        <taxon>Metazoa</taxon>
        <taxon>Ecdysozoa</taxon>
        <taxon>Nematoda</taxon>
        <taxon>Chromadorea</taxon>
        <taxon>Plectida</taxon>
        <taxon>Plectina</taxon>
        <taxon>Plectoidea</taxon>
        <taxon>Plectidae</taxon>
        <taxon>Plectus</taxon>
    </lineage>
</organism>
<evidence type="ECO:0000256" key="13">
    <source>
        <dbReference type="SAM" id="MobiDB-lite"/>
    </source>
</evidence>
<keyword evidence="4" id="KW-0926">Vacuole</keyword>
<dbReference type="PANTHER" id="PTHR24223">
    <property type="entry name" value="ATP-BINDING CASSETTE SUB-FAMILY C"/>
    <property type="match status" value="1"/>
</dbReference>
<feature type="transmembrane region" description="Helical" evidence="14">
    <location>
        <begin position="171"/>
        <end position="190"/>
    </location>
</feature>
<name>A0A914X2S6_9BILA</name>
<evidence type="ECO:0000256" key="11">
    <source>
        <dbReference type="ARBA" id="ARBA00024220"/>
    </source>
</evidence>
<dbReference type="GO" id="GO:0000323">
    <property type="term" value="C:lytic vacuole"/>
    <property type="evidence" value="ECO:0007669"/>
    <property type="project" value="UniProtKB-ARBA"/>
</dbReference>
<keyword evidence="3" id="KW-0813">Transport</keyword>
<feature type="transmembrane region" description="Helical" evidence="14">
    <location>
        <begin position="416"/>
        <end position="438"/>
    </location>
</feature>
<feature type="transmembrane region" description="Helical" evidence="14">
    <location>
        <begin position="68"/>
        <end position="88"/>
    </location>
</feature>
<dbReference type="InterPro" id="IPR011527">
    <property type="entry name" value="ABC1_TM_dom"/>
</dbReference>
<feature type="transmembrane region" description="Helical" evidence="14">
    <location>
        <begin position="337"/>
        <end position="359"/>
    </location>
</feature>
<keyword evidence="17" id="KW-1185">Reference proteome</keyword>
<keyword evidence="6" id="KW-0677">Repeat</keyword>
<keyword evidence="8" id="KW-0067">ATP-binding</keyword>
<dbReference type="InterPro" id="IPR027417">
    <property type="entry name" value="P-loop_NTPase"/>
</dbReference>
<evidence type="ECO:0000256" key="1">
    <source>
        <dbReference type="ARBA" id="ARBA00004128"/>
    </source>
</evidence>
<keyword evidence="5 14" id="KW-0812">Transmembrane</keyword>
<dbReference type="CDD" id="cd18595">
    <property type="entry name" value="ABC_6TM_MRP1_2_3_6_D1_like"/>
    <property type="match status" value="1"/>
</dbReference>
<evidence type="ECO:0000313" key="17">
    <source>
        <dbReference type="Proteomes" id="UP000887566"/>
    </source>
</evidence>
<dbReference type="GO" id="GO:0005524">
    <property type="term" value="F:ATP binding"/>
    <property type="evidence" value="ECO:0007669"/>
    <property type="project" value="UniProtKB-KW"/>
</dbReference>
<feature type="transmembrane region" description="Helical" evidence="14">
    <location>
        <begin position="134"/>
        <end position="151"/>
    </location>
</feature>
<evidence type="ECO:0000256" key="14">
    <source>
        <dbReference type="SAM" id="Phobius"/>
    </source>
</evidence>